<evidence type="ECO:0000256" key="2">
    <source>
        <dbReference type="ARBA" id="ARBA00009773"/>
    </source>
</evidence>
<feature type="transmembrane region" description="Helical" evidence="6">
    <location>
        <begin position="37"/>
        <end position="53"/>
    </location>
</feature>
<protein>
    <submittedName>
        <fullName evidence="7">PurR-regulated permease PerM</fullName>
    </submittedName>
</protein>
<dbReference type="InterPro" id="IPR002549">
    <property type="entry name" value="AI-2E-like"/>
</dbReference>
<dbReference type="RefSeq" id="WP_167072679.1">
    <property type="nucleotide sequence ID" value="NZ_JAAOZC010000003.1"/>
</dbReference>
<feature type="transmembrane region" description="Helical" evidence="6">
    <location>
        <begin position="309"/>
        <end position="342"/>
    </location>
</feature>
<comment type="subcellular location">
    <subcellularLocation>
        <location evidence="1">Membrane</location>
        <topology evidence="1">Multi-pass membrane protein</topology>
    </subcellularLocation>
</comment>
<feature type="transmembrane region" description="Helical" evidence="6">
    <location>
        <begin position="14"/>
        <end position="31"/>
    </location>
</feature>
<reference evidence="7 8" key="1">
    <citation type="submission" date="2020-03" db="EMBL/GenBank/DDBJ databases">
        <title>Genomic Encyclopedia of Type Strains, Phase III (KMG-III): the genomes of soil and plant-associated and newly described type strains.</title>
        <authorList>
            <person name="Whitman W."/>
        </authorList>
    </citation>
    <scope>NUCLEOTIDE SEQUENCE [LARGE SCALE GENOMIC DNA]</scope>
    <source>
        <strain evidence="7 8">CECT 8804</strain>
    </source>
</reference>
<keyword evidence="8" id="KW-1185">Reference proteome</keyword>
<feature type="transmembrane region" description="Helical" evidence="6">
    <location>
        <begin position="161"/>
        <end position="179"/>
    </location>
</feature>
<dbReference type="Pfam" id="PF01594">
    <property type="entry name" value="AI-2E_transport"/>
    <property type="match status" value="1"/>
</dbReference>
<sequence>MSDEPDRRERSQRIAKIAVALLLAGIGLWVAHSFVAPIVWAGVIAIAIDPLYTRAERRWPRTKEALLPAAATLAIAVLILVPLALVVVEAAREASGLVGWFGEARRSGIPAPLFIQHLPFSNDITRWWQDNFGTAEATQHQFHRFQDRLLLRHTQLVGRDLLRRTIVFLFTLLALFFVLRDRVSICRQFALAGERLLGHSGERLGRQVILSVRGTIDGLVLVGLGEGAVMLIVYLIAGVPHPLLLGALTAVGAMIPFGASVLIGIASILLIGAGSFGWAVAVFVIGMGVIAVADHFVRPVLIGGATQLPFLLVLIGILGGVEVLGLLGLFVGPAVMATLVLLWRDYVAHIPKGDALPEA</sequence>
<dbReference type="PANTHER" id="PTHR21716">
    <property type="entry name" value="TRANSMEMBRANE PROTEIN"/>
    <property type="match status" value="1"/>
</dbReference>
<name>A0ABX0TRW2_9SPHN</name>
<feature type="transmembrane region" description="Helical" evidence="6">
    <location>
        <begin position="278"/>
        <end position="297"/>
    </location>
</feature>
<comment type="similarity">
    <text evidence="2">Belongs to the autoinducer-2 exporter (AI-2E) (TC 2.A.86) family.</text>
</comment>
<dbReference type="EMBL" id="JAAOZC010000003">
    <property type="protein sequence ID" value="NIJ07818.1"/>
    <property type="molecule type" value="Genomic_DNA"/>
</dbReference>
<dbReference type="PANTHER" id="PTHR21716:SF61">
    <property type="entry name" value="BLR8064 PROTEIN"/>
    <property type="match status" value="1"/>
</dbReference>
<dbReference type="Proteomes" id="UP000727456">
    <property type="component" value="Unassembled WGS sequence"/>
</dbReference>
<comment type="caution">
    <text evidence="7">The sequence shown here is derived from an EMBL/GenBank/DDBJ whole genome shotgun (WGS) entry which is preliminary data.</text>
</comment>
<keyword evidence="3 6" id="KW-0812">Transmembrane</keyword>
<evidence type="ECO:0000256" key="5">
    <source>
        <dbReference type="ARBA" id="ARBA00023136"/>
    </source>
</evidence>
<proteinExistence type="inferred from homology"/>
<evidence type="ECO:0000256" key="4">
    <source>
        <dbReference type="ARBA" id="ARBA00022989"/>
    </source>
</evidence>
<evidence type="ECO:0000256" key="3">
    <source>
        <dbReference type="ARBA" id="ARBA00022692"/>
    </source>
</evidence>
<evidence type="ECO:0000256" key="1">
    <source>
        <dbReference type="ARBA" id="ARBA00004141"/>
    </source>
</evidence>
<evidence type="ECO:0000313" key="7">
    <source>
        <dbReference type="EMBL" id="NIJ07818.1"/>
    </source>
</evidence>
<feature type="transmembrane region" description="Helical" evidence="6">
    <location>
        <begin position="65"/>
        <end position="88"/>
    </location>
</feature>
<evidence type="ECO:0000256" key="6">
    <source>
        <dbReference type="SAM" id="Phobius"/>
    </source>
</evidence>
<accession>A0ABX0TRW2</accession>
<feature type="transmembrane region" description="Helical" evidence="6">
    <location>
        <begin position="216"/>
        <end position="237"/>
    </location>
</feature>
<gene>
    <name evidence="7" type="ORF">FHS31_001428</name>
</gene>
<keyword evidence="5 6" id="KW-0472">Membrane</keyword>
<organism evidence="7 8">
    <name type="scientific">Sphingomonas vulcanisoli</name>
    <dbReference type="NCBI Taxonomy" id="1658060"/>
    <lineage>
        <taxon>Bacteria</taxon>
        <taxon>Pseudomonadati</taxon>
        <taxon>Pseudomonadota</taxon>
        <taxon>Alphaproteobacteria</taxon>
        <taxon>Sphingomonadales</taxon>
        <taxon>Sphingomonadaceae</taxon>
        <taxon>Sphingomonas</taxon>
    </lineage>
</organism>
<evidence type="ECO:0000313" key="8">
    <source>
        <dbReference type="Proteomes" id="UP000727456"/>
    </source>
</evidence>
<feature type="transmembrane region" description="Helical" evidence="6">
    <location>
        <begin position="243"/>
        <end position="271"/>
    </location>
</feature>
<keyword evidence="4 6" id="KW-1133">Transmembrane helix</keyword>